<feature type="transmembrane region" description="Helical" evidence="1">
    <location>
        <begin position="68"/>
        <end position="87"/>
    </location>
</feature>
<feature type="transmembrane region" description="Helical" evidence="1">
    <location>
        <begin position="243"/>
        <end position="265"/>
    </location>
</feature>
<protein>
    <recommendedName>
        <fullName evidence="4">O-Antigen ligase</fullName>
    </recommendedName>
</protein>
<keyword evidence="1" id="KW-1133">Transmembrane helix</keyword>
<organism evidence="2 3">
    <name type="scientific">Paenibacillus catalpae</name>
    <dbReference type="NCBI Taxonomy" id="1045775"/>
    <lineage>
        <taxon>Bacteria</taxon>
        <taxon>Bacillati</taxon>
        <taxon>Bacillota</taxon>
        <taxon>Bacilli</taxon>
        <taxon>Bacillales</taxon>
        <taxon>Paenibacillaceae</taxon>
        <taxon>Paenibacillus</taxon>
    </lineage>
</organism>
<dbReference type="AlphaFoldDB" id="A0A1I2DTS9"/>
<accession>A0A1I2DTS9</accession>
<keyword evidence="3" id="KW-1185">Reference proteome</keyword>
<evidence type="ECO:0008006" key="4">
    <source>
        <dbReference type="Google" id="ProtNLM"/>
    </source>
</evidence>
<feature type="transmembrane region" description="Helical" evidence="1">
    <location>
        <begin position="210"/>
        <end position="237"/>
    </location>
</feature>
<keyword evidence="1" id="KW-0472">Membrane</keyword>
<feature type="transmembrane region" description="Helical" evidence="1">
    <location>
        <begin position="324"/>
        <end position="344"/>
    </location>
</feature>
<feature type="transmembrane region" description="Helical" evidence="1">
    <location>
        <begin position="93"/>
        <end position="112"/>
    </location>
</feature>
<proteinExistence type="predicted"/>
<dbReference type="RefSeq" id="WP_091188443.1">
    <property type="nucleotide sequence ID" value="NZ_FOMT01000004.1"/>
</dbReference>
<reference evidence="3" key="1">
    <citation type="submission" date="2016-10" db="EMBL/GenBank/DDBJ databases">
        <authorList>
            <person name="Varghese N."/>
            <person name="Submissions S."/>
        </authorList>
    </citation>
    <scope>NUCLEOTIDE SEQUENCE [LARGE SCALE GENOMIC DNA]</scope>
    <source>
        <strain evidence="3">CGMCC 1.10784</strain>
    </source>
</reference>
<keyword evidence="1" id="KW-0812">Transmembrane</keyword>
<sequence>MKDSYYAQNIIKQTNFKPSITLIICLVLIGLSGTIQFSYIWFSQSIVAFLILSIIFLVLIKNKTFNKVNVLICITLLLIVLINLMVYSKNINGHLGLVMKIISCFIVAQIIDFEKLKKYYINIIFIIAIISLICFSIFVFNPSIVFQFIKPITYWDHTTRYMLVFNFPLDNYTIRNFGPFHEGGMFAVFLNLAILWIFEKESLSSKMSRLKILVFIAAIITTVSTSGIIACGLIVIIKSRRIILQNLNFKTVSLLLIVLLTLVIAENKMGIISNKFSADNASYTARSSEIPLFYETISTDPILGIGFQNNSYLNGTGITDATNGILSVLSQFGLLGGGTILLIYCYSIRKMSVGNVDYMLKLFVVFLFFASEPTIFTCMFLILIFAGIKEGQERANSFYSMDNHLESNLRLNIS</sequence>
<feature type="transmembrane region" description="Helical" evidence="1">
    <location>
        <begin position="119"/>
        <end position="140"/>
    </location>
</feature>
<feature type="transmembrane region" description="Helical" evidence="1">
    <location>
        <begin position="45"/>
        <end position="61"/>
    </location>
</feature>
<evidence type="ECO:0000313" key="3">
    <source>
        <dbReference type="Proteomes" id="UP000198855"/>
    </source>
</evidence>
<dbReference type="Proteomes" id="UP000198855">
    <property type="component" value="Unassembled WGS sequence"/>
</dbReference>
<gene>
    <name evidence="2" type="ORF">SAMN05216378_4278</name>
</gene>
<evidence type="ECO:0000313" key="2">
    <source>
        <dbReference type="EMBL" id="SFE83985.1"/>
    </source>
</evidence>
<feature type="transmembrane region" description="Helical" evidence="1">
    <location>
        <begin position="180"/>
        <end position="198"/>
    </location>
</feature>
<evidence type="ECO:0000256" key="1">
    <source>
        <dbReference type="SAM" id="Phobius"/>
    </source>
</evidence>
<dbReference type="EMBL" id="FOMT01000004">
    <property type="protein sequence ID" value="SFE83985.1"/>
    <property type="molecule type" value="Genomic_DNA"/>
</dbReference>
<feature type="transmembrane region" description="Helical" evidence="1">
    <location>
        <begin position="364"/>
        <end position="388"/>
    </location>
</feature>
<feature type="transmembrane region" description="Helical" evidence="1">
    <location>
        <begin position="20"/>
        <end position="39"/>
    </location>
</feature>
<dbReference type="STRING" id="1045775.SAMN05216378_4278"/>
<name>A0A1I2DTS9_9BACL</name>